<dbReference type="AlphaFoldDB" id="A0A2T2NKX7"/>
<dbReference type="Pfam" id="PF13669">
    <property type="entry name" value="Glyoxalase_4"/>
    <property type="match status" value="1"/>
</dbReference>
<sequence length="180" mass="20542">MSTSDNSPQLAFLGNPVEICITTPNYKKTLEGLWQLGIGPWRVYTFSPSNTTNQTYHGKPSQFTMRVCFAQLSPSVVYEVIQPISGPSIFQDWLDKHNNEAGIHHIAYDLKGVKWEDRVRQFEQRGFEMSQGGSWMGKNQFAFFETEAATGTCFETYEFPEDWVDPEPEEWFPGPPKGTT</sequence>
<keyword evidence="2" id="KW-1185">Reference proteome</keyword>
<dbReference type="InterPro" id="IPR029068">
    <property type="entry name" value="Glyas_Bleomycin-R_OHBP_Dase"/>
</dbReference>
<protein>
    <recommendedName>
        <fullName evidence="3">Methylmalonyl-CoA epimerase</fullName>
    </recommendedName>
</protein>
<proteinExistence type="predicted"/>
<gene>
    <name evidence="1" type="ORF">BS50DRAFT_635257</name>
</gene>
<dbReference type="Gene3D" id="3.10.180.10">
    <property type="entry name" value="2,3-Dihydroxybiphenyl 1,2-Dioxygenase, domain 1"/>
    <property type="match status" value="1"/>
</dbReference>
<organism evidence="1 2">
    <name type="scientific">Corynespora cassiicola Philippines</name>
    <dbReference type="NCBI Taxonomy" id="1448308"/>
    <lineage>
        <taxon>Eukaryota</taxon>
        <taxon>Fungi</taxon>
        <taxon>Dikarya</taxon>
        <taxon>Ascomycota</taxon>
        <taxon>Pezizomycotina</taxon>
        <taxon>Dothideomycetes</taxon>
        <taxon>Pleosporomycetidae</taxon>
        <taxon>Pleosporales</taxon>
        <taxon>Corynesporascaceae</taxon>
        <taxon>Corynespora</taxon>
    </lineage>
</organism>
<evidence type="ECO:0000313" key="2">
    <source>
        <dbReference type="Proteomes" id="UP000240883"/>
    </source>
</evidence>
<dbReference type="EMBL" id="KZ678136">
    <property type="protein sequence ID" value="PSN66091.1"/>
    <property type="molecule type" value="Genomic_DNA"/>
</dbReference>
<evidence type="ECO:0000313" key="1">
    <source>
        <dbReference type="EMBL" id="PSN66091.1"/>
    </source>
</evidence>
<name>A0A2T2NKX7_CORCC</name>
<accession>A0A2T2NKX7</accession>
<evidence type="ECO:0008006" key="3">
    <source>
        <dbReference type="Google" id="ProtNLM"/>
    </source>
</evidence>
<dbReference type="OrthoDB" id="3783555at2759"/>
<reference evidence="1 2" key="1">
    <citation type="journal article" date="2018" name="Front. Microbiol.">
        <title>Genome-Wide Analysis of Corynespora cassiicola Leaf Fall Disease Putative Effectors.</title>
        <authorList>
            <person name="Lopez D."/>
            <person name="Ribeiro S."/>
            <person name="Label P."/>
            <person name="Fumanal B."/>
            <person name="Venisse J.S."/>
            <person name="Kohler A."/>
            <person name="de Oliveira R.R."/>
            <person name="Labutti K."/>
            <person name="Lipzen A."/>
            <person name="Lail K."/>
            <person name="Bauer D."/>
            <person name="Ohm R.A."/>
            <person name="Barry K.W."/>
            <person name="Spatafora J."/>
            <person name="Grigoriev I.V."/>
            <person name="Martin F.M."/>
            <person name="Pujade-Renaud V."/>
        </authorList>
    </citation>
    <scope>NUCLEOTIDE SEQUENCE [LARGE SCALE GENOMIC DNA]</scope>
    <source>
        <strain evidence="1 2">Philippines</strain>
    </source>
</reference>
<dbReference type="Proteomes" id="UP000240883">
    <property type="component" value="Unassembled WGS sequence"/>
</dbReference>
<dbReference type="SUPFAM" id="SSF54593">
    <property type="entry name" value="Glyoxalase/Bleomycin resistance protein/Dihydroxybiphenyl dioxygenase"/>
    <property type="match status" value="1"/>
</dbReference>